<reference evidence="8" key="1">
    <citation type="submission" date="2011-05" db="EMBL/GenBank/DDBJ databases">
        <title>Complete sequence of Thermoanaerobacterium xylanolyticum LX-11.</title>
        <authorList>
            <consortium name="US DOE Joint Genome Institute"/>
            <person name="Lucas S."/>
            <person name="Han J."/>
            <person name="Lapidus A."/>
            <person name="Cheng J.-F."/>
            <person name="Goodwin L."/>
            <person name="Pitluck S."/>
            <person name="Peters L."/>
            <person name="Mikhailova N."/>
            <person name="Lu M."/>
            <person name="Han C."/>
            <person name="Tapia R."/>
            <person name="Land M."/>
            <person name="Hauser L."/>
            <person name="Kyrpides N."/>
            <person name="Ivanova N."/>
            <person name="Pagani I."/>
            <person name="Hemme C."/>
            <person name="Woyke T."/>
        </authorList>
    </citation>
    <scope>NUCLEOTIDE SEQUENCE</scope>
    <source>
        <strain evidence="8">LX-11</strain>
    </source>
</reference>
<dbReference type="KEGG" id="txy:Thexy_0873"/>
<protein>
    <submittedName>
        <fullName evidence="8">Efflux transporter, RND family, MFP subunit</fullName>
    </submittedName>
</protein>
<dbReference type="Gene3D" id="2.40.420.20">
    <property type="match status" value="1"/>
</dbReference>
<evidence type="ECO:0000259" key="6">
    <source>
        <dbReference type="Pfam" id="PF25973"/>
    </source>
</evidence>
<dbReference type="Pfam" id="PF25973">
    <property type="entry name" value="BSH_CzcB"/>
    <property type="match status" value="2"/>
</dbReference>
<feature type="domain" description="CzcB-like barrel-sandwich hybrid" evidence="6">
    <location>
        <begin position="256"/>
        <end position="344"/>
    </location>
</feature>
<dbReference type="HOGENOM" id="CLU_018816_12_1_9"/>
<dbReference type="Pfam" id="PF25967">
    <property type="entry name" value="RND-MFP_C"/>
    <property type="match status" value="1"/>
</dbReference>
<name>F6BJE6_THEXL</name>
<gene>
    <name evidence="8" type="ordered locus">Thexy_0873</name>
</gene>
<dbReference type="CDD" id="cd06849">
    <property type="entry name" value="lipoyl_domain"/>
    <property type="match status" value="1"/>
</dbReference>
<accession>F6BJE6</accession>
<feature type="domain" description="CzcB-like barrel-sandwich hybrid" evidence="6">
    <location>
        <begin position="62"/>
        <end position="159"/>
    </location>
</feature>
<dbReference type="Pfam" id="PF25990">
    <property type="entry name" value="Beta-barrel_YknX"/>
    <property type="match status" value="1"/>
</dbReference>
<evidence type="ECO:0000256" key="4">
    <source>
        <dbReference type="SAM" id="MobiDB-lite"/>
    </source>
</evidence>
<feature type="region of interest" description="Disordered" evidence="4">
    <location>
        <begin position="342"/>
        <end position="370"/>
    </location>
</feature>
<dbReference type="AlphaFoldDB" id="F6BJE6"/>
<dbReference type="InterPro" id="IPR058627">
    <property type="entry name" value="MdtA-like_C"/>
</dbReference>
<dbReference type="SUPFAM" id="SSF111369">
    <property type="entry name" value="HlyD-like secretion proteins"/>
    <property type="match status" value="2"/>
</dbReference>
<comment type="subcellular location">
    <subcellularLocation>
        <location evidence="1">Cell envelope</location>
    </subcellularLocation>
</comment>
<evidence type="ECO:0000259" key="5">
    <source>
        <dbReference type="Pfam" id="PF25967"/>
    </source>
</evidence>
<dbReference type="Gene3D" id="2.40.30.170">
    <property type="match status" value="2"/>
</dbReference>
<dbReference type="InterPro" id="IPR058636">
    <property type="entry name" value="Beta-barrel_YknX"/>
</dbReference>
<feature type="domain" description="YknX-like beta-barrel" evidence="7">
    <location>
        <begin position="395"/>
        <end position="467"/>
    </location>
</feature>
<evidence type="ECO:0000256" key="3">
    <source>
        <dbReference type="SAM" id="Coils"/>
    </source>
</evidence>
<keyword evidence="9" id="KW-1185">Reference proteome</keyword>
<evidence type="ECO:0000313" key="8">
    <source>
        <dbReference type="EMBL" id="AEF16914.1"/>
    </source>
</evidence>
<dbReference type="STRING" id="858215.Thexy_0873"/>
<dbReference type="GO" id="GO:0030313">
    <property type="term" value="C:cell envelope"/>
    <property type="evidence" value="ECO:0007669"/>
    <property type="project" value="UniProtKB-SubCell"/>
</dbReference>
<evidence type="ECO:0000313" key="9">
    <source>
        <dbReference type="Proteomes" id="UP000007239"/>
    </source>
</evidence>
<dbReference type="InterPro" id="IPR058647">
    <property type="entry name" value="BSH_CzcB-like"/>
</dbReference>
<dbReference type="eggNOG" id="COG0845">
    <property type="taxonomic scope" value="Bacteria"/>
</dbReference>
<dbReference type="PANTHER" id="PTHR32347">
    <property type="entry name" value="EFFLUX SYSTEM COMPONENT YKNX-RELATED"/>
    <property type="match status" value="1"/>
</dbReference>
<dbReference type="Proteomes" id="UP000007239">
    <property type="component" value="Chromosome"/>
</dbReference>
<dbReference type="Gene3D" id="2.40.50.100">
    <property type="match status" value="2"/>
</dbReference>
<feature type="domain" description="Multidrug resistance protein MdtA-like C-terminal permuted SH3" evidence="5">
    <location>
        <begin position="474"/>
        <end position="538"/>
    </location>
</feature>
<evidence type="ECO:0000256" key="1">
    <source>
        <dbReference type="ARBA" id="ARBA00004196"/>
    </source>
</evidence>
<sequence length="589" mass="62149">MKKKYIAIIVALVLIVGSTAYYFAKVKNTQKTSGAPYATVTRGNIVMHIDGSGNLDVDKRVITLKGNGTVAKVYHKVGDKVKAGELLYQIEDDNLNQQVQNALISVQLAQQQLDNDTKTYNNTVSNQNIVSPYSGIVDSVNVSTGQNVNPGTTIATIADYSNATVRVPFNGSQINDIKVGQSADIYLYDSFATVTGTVTDVSTQAIPVNGAPYYYVTVTLPNPGALTDGSKVQVTVHTSAGDERAIQDGTLSVKTTNIVSSQIQGTVASVNVKQGQKINAGTILATLTTNVDDTAIKRDQLNLQQAQNNYSNLQSQLNNLSIYAPIDGVIISQNINEGDELGSNSYSASASSSTSSSNNNSSSSNSSGNVAVSSLSSLTSQAETAVIINDSNYSVDVPIDETDISKIKVGQKVTLTTDDLPGETFDGTVTEISSIPTIQNNVASYDVTVSLPYTDKLKLGQTMNASIIVAEKDNALLLPIEAVQTNGNNKYVILYNENNSNNSSRRRNIRQVQTGLYNDKYIEIVSGLNEGDKVLIFGAAATSSNGSSNYSGFGGFGGGGNFGSRSFGGGAGGAGFTVRQQSGGNRGRN</sequence>
<proteinExistence type="predicted"/>
<organism evidence="8 9">
    <name type="scientific">Thermoanaerobacterium xylanolyticum (strain ATCC 49914 / DSM 7097 / LX-11)</name>
    <dbReference type="NCBI Taxonomy" id="858215"/>
    <lineage>
        <taxon>Bacteria</taxon>
        <taxon>Bacillati</taxon>
        <taxon>Bacillota</taxon>
        <taxon>Clostridia</taxon>
        <taxon>Thermoanaerobacterales</taxon>
        <taxon>Thermoanaerobacteraceae</taxon>
        <taxon>Thermoanaerobacterium</taxon>
    </lineage>
</organism>
<evidence type="ECO:0000259" key="7">
    <source>
        <dbReference type="Pfam" id="PF25990"/>
    </source>
</evidence>
<evidence type="ECO:0000256" key="2">
    <source>
        <dbReference type="ARBA" id="ARBA00023054"/>
    </source>
</evidence>
<keyword evidence="2 3" id="KW-0175">Coiled coil</keyword>
<dbReference type="EMBL" id="CP002739">
    <property type="protein sequence ID" value="AEF16914.1"/>
    <property type="molecule type" value="Genomic_DNA"/>
</dbReference>
<feature type="compositionally biased region" description="Low complexity" evidence="4">
    <location>
        <begin position="343"/>
        <end position="370"/>
    </location>
</feature>
<dbReference type="PANTHER" id="PTHR32347:SF14">
    <property type="entry name" value="EFFLUX SYSTEM COMPONENT YKNX-RELATED"/>
    <property type="match status" value="1"/>
</dbReference>
<dbReference type="RefSeq" id="WP_013787660.1">
    <property type="nucleotide sequence ID" value="NC_015555.1"/>
</dbReference>
<feature type="coiled-coil region" evidence="3">
    <location>
        <begin position="296"/>
        <end position="323"/>
    </location>
</feature>
<dbReference type="InterPro" id="IPR050465">
    <property type="entry name" value="UPF0194_transport"/>
</dbReference>